<feature type="compositionally biased region" description="Pro residues" evidence="1">
    <location>
        <begin position="103"/>
        <end position="115"/>
    </location>
</feature>
<proteinExistence type="predicted"/>
<feature type="compositionally biased region" description="Gly residues" evidence="1">
    <location>
        <begin position="347"/>
        <end position="357"/>
    </location>
</feature>
<feature type="region of interest" description="Disordered" evidence="1">
    <location>
        <begin position="328"/>
        <end position="357"/>
    </location>
</feature>
<evidence type="ECO:0000313" key="3">
    <source>
        <dbReference type="Proteomes" id="UP000606974"/>
    </source>
</evidence>
<feature type="region of interest" description="Disordered" evidence="1">
    <location>
        <begin position="210"/>
        <end position="233"/>
    </location>
</feature>
<organism evidence="2 3">
    <name type="scientific">Endocarpon pusillum</name>
    <dbReference type="NCBI Taxonomy" id="364733"/>
    <lineage>
        <taxon>Eukaryota</taxon>
        <taxon>Fungi</taxon>
        <taxon>Dikarya</taxon>
        <taxon>Ascomycota</taxon>
        <taxon>Pezizomycotina</taxon>
        <taxon>Eurotiomycetes</taxon>
        <taxon>Chaetothyriomycetidae</taxon>
        <taxon>Verrucariales</taxon>
        <taxon>Verrucariaceae</taxon>
        <taxon>Endocarpon</taxon>
    </lineage>
</organism>
<name>A0A8H7AM76_9EURO</name>
<dbReference type="Proteomes" id="UP000606974">
    <property type="component" value="Unassembled WGS sequence"/>
</dbReference>
<evidence type="ECO:0000313" key="2">
    <source>
        <dbReference type="EMBL" id="KAF7510617.1"/>
    </source>
</evidence>
<gene>
    <name evidence="2" type="ORF">GJ744_006229</name>
</gene>
<dbReference type="OrthoDB" id="4344093at2759"/>
<dbReference type="EMBL" id="JAACFV010000028">
    <property type="protein sequence ID" value="KAF7510617.1"/>
    <property type="molecule type" value="Genomic_DNA"/>
</dbReference>
<sequence>MPAASPTRPLLASTLLSQERDRSQHSQHQWKIGIPSLDDSLPPYLWTSGKVIGIIDDSDSDSASASATTSIPPPEKQHLPLITQLIITHLASSIHNSAVNKSPSPPPSAQAPAPAPAPAAATVFMITPVSAARSACSTTTSSTSPRMLATALESAHLPASSLLDRVSLLQYFDFAGLADAVAEVISCTSLSQVQLDGCCHAPKNSLQQPRCCGDNDSSAAPETQQQPQPAKNPYPYPSYPSILVVLEGLTPTLTTLMARSSDGPVATNALLAPLLRSLTQLSRRRPQMLVVLLLEAEFLDLFSSLRGGGRSSGGGGAAAEELSVFSSYSGQHGREKRRRLRREHGQGRGGFGGGEGNAGEEGKYGWWFRFERQVKLGGSGVGLGCVGVGD</sequence>
<feature type="compositionally biased region" description="Low complexity" evidence="1">
    <location>
        <begin position="219"/>
        <end position="229"/>
    </location>
</feature>
<reference evidence="2" key="1">
    <citation type="submission" date="2020-02" db="EMBL/GenBank/DDBJ databases">
        <authorList>
            <person name="Palmer J.M."/>
        </authorList>
    </citation>
    <scope>NUCLEOTIDE SEQUENCE</scope>
    <source>
        <strain evidence="2">EPUS1.4</strain>
        <tissue evidence="2">Thallus</tissue>
    </source>
</reference>
<dbReference type="AlphaFoldDB" id="A0A8H7AM76"/>
<keyword evidence="3" id="KW-1185">Reference proteome</keyword>
<feature type="region of interest" description="Disordered" evidence="1">
    <location>
        <begin position="96"/>
        <end position="115"/>
    </location>
</feature>
<accession>A0A8H7AM76</accession>
<protein>
    <submittedName>
        <fullName evidence="2">Uncharacterized protein</fullName>
    </submittedName>
</protein>
<evidence type="ECO:0000256" key="1">
    <source>
        <dbReference type="SAM" id="MobiDB-lite"/>
    </source>
</evidence>
<comment type="caution">
    <text evidence="2">The sequence shown here is derived from an EMBL/GenBank/DDBJ whole genome shotgun (WGS) entry which is preliminary data.</text>
</comment>